<dbReference type="Gene3D" id="1.10.630.10">
    <property type="entry name" value="Cytochrome P450"/>
    <property type="match status" value="2"/>
</dbReference>
<proteinExistence type="inferred from homology"/>
<dbReference type="GO" id="GO:0020037">
    <property type="term" value="F:heme binding"/>
    <property type="evidence" value="ECO:0007669"/>
    <property type="project" value="InterPro"/>
</dbReference>
<keyword evidence="2 5" id="KW-0479">Metal-binding</keyword>
<comment type="caution">
    <text evidence="6">The sequence shown here is derived from an EMBL/GenBank/DDBJ whole genome shotgun (WGS) entry which is preliminary data.</text>
</comment>
<accession>A0A976FQZ8</accession>
<organism evidence="6 7">
    <name type="scientific">Bremia lactucae</name>
    <name type="common">Lettuce downy mildew</name>
    <dbReference type="NCBI Taxonomy" id="4779"/>
    <lineage>
        <taxon>Eukaryota</taxon>
        <taxon>Sar</taxon>
        <taxon>Stramenopiles</taxon>
        <taxon>Oomycota</taxon>
        <taxon>Peronosporomycetes</taxon>
        <taxon>Peronosporales</taxon>
        <taxon>Peronosporaceae</taxon>
        <taxon>Bremia</taxon>
    </lineage>
</organism>
<dbReference type="PROSITE" id="PS00086">
    <property type="entry name" value="CYTOCHROME_P450"/>
    <property type="match status" value="2"/>
</dbReference>
<feature type="binding site" description="axial binding residue" evidence="5">
    <location>
        <position position="475"/>
    </location>
    <ligand>
        <name>heme</name>
        <dbReference type="ChEBI" id="CHEBI:30413"/>
    </ligand>
    <ligandPart>
        <name>Fe</name>
        <dbReference type="ChEBI" id="CHEBI:18248"/>
    </ligandPart>
</feature>
<dbReference type="InterPro" id="IPR002401">
    <property type="entry name" value="Cyt_P450_E_grp-I"/>
</dbReference>
<evidence type="ECO:0000256" key="4">
    <source>
        <dbReference type="ARBA" id="ARBA00023004"/>
    </source>
</evidence>
<keyword evidence="4 5" id="KW-0408">Iron</keyword>
<evidence type="ECO:0000313" key="7">
    <source>
        <dbReference type="Proteomes" id="UP000294530"/>
    </source>
</evidence>
<keyword evidence="5" id="KW-0349">Heme</keyword>
<dbReference type="InterPro" id="IPR001128">
    <property type="entry name" value="Cyt_P450"/>
</dbReference>
<comment type="similarity">
    <text evidence="1">Belongs to the cytochrome P450 family.</text>
</comment>
<keyword evidence="7" id="KW-1185">Reference proteome</keyword>
<keyword evidence="3" id="KW-0560">Oxidoreductase</keyword>
<evidence type="ECO:0000313" key="6">
    <source>
        <dbReference type="EMBL" id="TDH71333.1"/>
    </source>
</evidence>
<dbReference type="SUPFAM" id="SSF48264">
    <property type="entry name" value="Cytochrome P450"/>
    <property type="match status" value="2"/>
</dbReference>
<dbReference type="PRINTS" id="PR00463">
    <property type="entry name" value="EP450I"/>
</dbReference>
<dbReference type="GO" id="GO:0005506">
    <property type="term" value="F:iron ion binding"/>
    <property type="evidence" value="ECO:0007669"/>
    <property type="project" value="InterPro"/>
</dbReference>
<dbReference type="GO" id="GO:0004497">
    <property type="term" value="F:monooxygenase activity"/>
    <property type="evidence" value="ECO:0007669"/>
    <property type="project" value="InterPro"/>
</dbReference>
<dbReference type="EMBL" id="SHOA02000004">
    <property type="protein sequence ID" value="TDH71333.1"/>
    <property type="molecule type" value="Genomic_DNA"/>
</dbReference>
<dbReference type="GO" id="GO:0016705">
    <property type="term" value="F:oxidoreductase activity, acting on paired donors, with incorporation or reduction of molecular oxygen"/>
    <property type="evidence" value="ECO:0007669"/>
    <property type="project" value="InterPro"/>
</dbReference>
<evidence type="ECO:0000256" key="3">
    <source>
        <dbReference type="ARBA" id="ARBA00023002"/>
    </source>
</evidence>
<dbReference type="CDD" id="cd11064">
    <property type="entry name" value="CYP86A"/>
    <property type="match status" value="1"/>
</dbReference>
<evidence type="ECO:0000256" key="2">
    <source>
        <dbReference type="ARBA" id="ARBA00022723"/>
    </source>
</evidence>
<evidence type="ECO:0000256" key="1">
    <source>
        <dbReference type="ARBA" id="ARBA00010617"/>
    </source>
</evidence>
<dbReference type="PANTHER" id="PTHR24296">
    <property type="entry name" value="CYTOCHROME P450"/>
    <property type="match status" value="1"/>
</dbReference>
<sequence>MLLSICRDKRLDAVAAFVLVICYILKTIQPSKGRHDKSPDGKVVPKRVRYLPSKIPFLGNSIELLMNSARMHDWITDHMLPLAGEPFMLRLPGKADLMFLSKPEHLEQVLQVQCGNFPKSQHIHNVYFDLLGNSIVTSNGEVWKRQRRILLNLLNAQALKENVTPIVHKYVEQLRQLFENAATMNKPVDVFHLVHCFTLDVIADVGFGTDMKLLQGHNQAFAKAMDESQYIISTRFEQPDGVWKLKRWLHLGNENKLRHAVDIINDHIMRHISNAIQRHQDNLKAKKSSTKVEELRNDIVSATLVTQVANEVVNPVELRDLAVATLIAGRDTSADALSWLFYMLSENPRVGTELRSELITHVPRLATDATYVPTIDELHEVRYLDATIRELLRILPPGPLIGTHCIRDTMFPDGTFVPKNTDMGLAFYTTGRLTSVWGDDAFEFKPERFLDTTTDDVCRMPSSKFCAFSAGPRTCVGRNLAYIEMKLAIAIIWSRFDLVLEPGQAKPAYSQGITLGMQTPLLMRGHSAIILTMLKAYVLSGIISTALIVALYRANKSKDTKGKRAILLPNTLPVLGNAIELAANAPRMHDWLADQFVLTNGEPFLVRLPGKEDIMFIAKPEHLEAVLKTQIDIFPKSEYIHDVFSDVLGDGIVVTNGEMWRRQRNVFVGLFSSRALHEHMTPIVQKYLVQLVAILLDAAASNKCLDVFDLLQRYTFDVFGEIGFGATLHSMDGACQPFAKAMDEAQYLAGKRFKQPMWFWKLRRWLNVGDEKTLKAHICVMNEHVMAMIADAIARRRYRAENKPTNGSTAPFDKDIVSIVLDKMESSENAVDLIEIRNIAIASIIAGRNTTSDCMGWLFHLLSQNPNAEAKLRTELWTKIEPLRTDKHYIPTAAEVNRVPYLEACIREVLRLYPPAPLITTHCIEDTQFLDGTFVPANTDIGIALFSCGRLTSVWGDDALEFKPERFLDNETGKIIPMTATKFAAFSAGPRICIGQSLAFVETKIVIASIVARVEMTPASNQKVAYTQGISLGMMEPLMMQLKEVDV</sequence>
<dbReference type="KEGG" id="blac:94348440"/>
<evidence type="ECO:0008006" key="8">
    <source>
        <dbReference type="Google" id="ProtNLM"/>
    </source>
</evidence>
<name>A0A976FQZ8_BRELC</name>
<dbReference type="Pfam" id="PF00067">
    <property type="entry name" value="p450"/>
    <property type="match status" value="2"/>
</dbReference>
<dbReference type="PRINTS" id="PR00385">
    <property type="entry name" value="P450"/>
</dbReference>
<dbReference type="Proteomes" id="UP000294530">
    <property type="component" value="Unassembled WGS sequence"/>
</dbReference>
<evidence type="ECO:0000256" key="5">
    <source>
        <dbReference type="PIRSR" id="PIRSR602401-1"/>
    </source>
</evidence>
<dbReference type="InterPro" id="IPR017972">
    <property type="entry name" value="Cyt_P450_CS"/>
</dbReference>
<dbReference type="GO" id="GO:0006629">
    <property type="term" value="P:lipid metabolic process"/>
    <property type="evidence" value="ECO:0007669"/>
    <property type="project" value="UniProtKB-ARBA"/>
</dbReference>
<dbReference type="InterPro" id="IPR036396">
    <property type="entry name" value="Cyt_P450_sf"/>
</dbReference>
<reference evidence="6 7" key="1">
    <citation type="journal article" date="2021" name="Genome Biol.">
        <title>AFLAP: assembly-free linkage analysis pipeline using k-mers from genome sequencing data.</title>
        <authorList>
            <person name="Fletcher K."/>
            <person name="Zhang L."/>
            <person name="Gil J."/>
            <person name="Han R."/>
            <person name="Cavanaugh K."/>
            <person name="Michelmore R."/>
        </authorList>
    </citation>
    <scope>NUCLEOTIDE SEQUENCE [LARGE SCALE GENOMIC DNA]</scope>
    <source>
        <strain evidence="6 7">SF5</strain>
    </source>
</reference>
<gene>
    <name evidence="6" type="ORF">CCR75_004683</name>
</gene>
<dbReference type="GeneID" id="94348440"/>
<protein>
    <recommendedName>
        <fullName evidence="8">Cytochrome P450</fullName>
    </recommendedName>
</protein>
<dbReference type="AlphaFoldDB" id="A0A976FQZ8"/>
<dbReference type="RefSeq" id="XP_067820832.1">
    <property type="nucleotide sequence ID" value="XM_067962769.1"/>
</dbReference>
<comment type="cofactor">
    <cofactor evidence="5">
        <name>heme</name>
        <dbReference type="ChEBI" id="CHEBI:30413"/>
    </cofactor>
</comment>
<dbReference type="OrthoDB" id="1470350at2759"/>